<reference evidence="3 4" key="1">
    <citation type="journal article" date="2013" name="Mar. Genomics">
        <title>Expression of sulfatases in Rhodopirellula baltica and the diversity of sulfatases in the genus Rhodopirellula.</title>
        <authorList>
            <person name="Wegner C.E."/>
            <person name="Richter-Heitmann T."/>
            <person name="Klindworth A."/>
            <person name="Klockow C."/>
            <person name="Richter M."/>
            <person name="Achstetter T."/>
            <person name="Glockner F.O."/>
            <person name="Harder J."/>
        </authorList>
    </citation>
    <scope>NUCLEOTIDE SEQUENCE [LARGE SCALE GENOMIC DNA]</scope>
    <source>
        <strain evidence="3 4">SH398</strain>
    </source>
</reference>
<dbReference type="SUPFAM" id="SSF52980">
    <property type="entry name" value="Restriction endonuclease-like"/>
    <property type="match status" value="1"/>
</dbReference>
<feature type="region of interest" description="Disordered" evidence="1">
    <location>
        <begin position="83"/>
        <end position="164"/>
    </location>
</feature>
<feature type="compositionally biased region" description="Low complexity" evidence="1">
    <location>
        <begin position="104"/>
        <end position="117"/>
    </location>
</feature>
<dbReference type="SUPFAM" id="SSF52540">
    <property type="entry name" value="P-loop containing nucleoside triphosphate hydrolases"/>
    <property type="match status" value="2"/>
</dbReference>
<name>M5RY77_9BACT</name>
<dbReference type="Pfam" id="PF13087">
    <property type="entry name" value="AAA_12"/>
    <property type="match status" value="1"/>
</dbReference>
<dbReference type="RefSeq" id="WP_008670918.1">
    <property type="nucleotide sequence ID" value="NZ_ANOF01000162.1"/>
</dbReference>
<dbReference type="InterPro" id="IPR041677">
    <property type="entry name" value="DNA2/NAM7_AAA_11"/>
</dbReference>
<accession>M5RY77</accession>
<dbReference type="InterPro" id="IPR041679">
    <property type="entry name" value="DNA2/NAM7-like_C"/>
</dbReference>
<organism evidence="3 4">
    <name type="scientific">Rhodopirellula europaea SH398</name>
    <dbReference type="NCBI Taxonomy" id="1263868"/>
    <lineage>
        <taxon>Bacteria</taxon>
        <taxon>Pseudomonadati</taxon>
        <taxon>Planctomycetota</taxon>
        <taxon>Planctomycetia</taxon>
        <taxon>Pirellulales</taxon>
        <taxon>Pirellulaceae</taxon>
        <taxon>Rhodopirellula</taxon>
    </lineage>
</organism>
<evidence type="ECO:0000313" key="3">
    <source>
        <dbReference type="EMBL" id="EMI24298.1"/>
    </source>
</evidence>
<dbReference type="STRING" id="1263868.RESH_05123"/>
<dbReference type="InterPro" id="IPR049468">
    <property type="entry name" value="Restrct_endonuc-II-like_dom"/>
</dbReference>
<dbReference type="OrthoDB" id="9757917at2"/>
<dbReference type="Gene3D" id="3.40.960.10">
    <property type="entry name" value="VSR Endonuclease"/>
    <property type="match status" value="1"/>
</dbReference>
<dbReference type="Gene3D" id="3.40.50.300">
    <property type="entry name" value="P-loop containing nucleotide triphosphate hydrolases"/>
    <property type="match status" value="3"/>
</dbReference>
<dbReference type="EMBL" id="ANOF01000162">
    <property type="protein sequence ID" value="EMI24298.1"/>
    <property type="molecule type" value="Genomic_DNA"/>
</dbReference>
<comment type="caution">
    <text evidence="3">The sequence shown here is derived from an EMBL/GenBank/DDBJ whole genome shotgun (WGS) entry which is preliminary data.</text>
</comment>
<dbReference type="Proteomes" id="UP000011996">
    <property type="component" value="Unassembled WGS sequence"/>
</dbReference>
<dbReference type="PANTHER" id="PTHR10887">
    <property type="entry name" value="DNA2/NAM7 HELICASE FAMILY"/>
    <property type="match status" value="1"/>
</dbReference>
<dbReference type="FunFam" id="3.40.960.10:FF:000002">
    <property type="entry name" value="DNA helicase related protein"/>
    <property type="match status" value="1"/>
</dbReference>
<evidence type="ECO:0000259" key="2">
    <source>
        <dbReference type="SMART" id="SM00952"/>
    </source>
</evidence>
<dbReference type="PATRIC" id="fig|1263868.3.peg.5572"/>
<sequence>MPVESESPNKDAANCNDTIHSDLESKLEGWRERLLDLGNRNPLINCRFTERSNLIEFDTPSTEVIWRTLAADSEAGASSMRFPWRRDLVPPPDDWQEFEEEPSIDGSSDAKSDSGASNVETVSVEGDANGKAKSTISFQRRKRRPWNPPIAECRQSPRLTPSDLLVDRTDTALDRKLRKLAGDAQLSMSEQGVHSLYAAFGFLKWYESVDSGEERVSPLILVPVSLSRETTSAPWELTEAEDDALDNLCLRQRLWQDFKLELPPLPELSELEEPEARQTFLEKVRAAIAVNDRWEVEDRCAIGRFAFPKIAMWQDLGQHAHAVMGNDHCRILGGDEGDFGDEPFGPISDVPTSRELDDVLAPGEVKTILDCDSSQLEAIAAAREGVSFVLDGPPGTGKSQTIANIIADALSVGRKVLFVSEKIAALEVVKKRLEDRGLGDFCLECHSSKANRRSVLFEMERCLDLPAEVYKDSRPKLDELAEQRGQLNRYARELHQPRDPLGFSPFELFGRISRLKADGAASRTRCVVPANAKASRFEFDSSLRLLERASDFSDLLNDHDNHPWRGCRQTTRSLSLHDDLKHHLQILADRCLRIAALFEPLVSKSLIEPVTLTNLESHRHACENAIMTPEMPASWLTDPARSSLAIVNRINADIGMASKRGALAVLASPDDPSLPTDAVRSLLASTSRPDTDETLPGLEVELPRTLVAAGEATERQLQRLSPVTDAIERLLQSLSEAGRITKLKLPDRATIQDIGEFAKAIEAAGEIGIGQPAWLDAKAQPSIETLAAKAIAIATKNEALAGQLSSLIPTPQLLTLADRLHELDGKIESIRQVGAMGIQDLDDLDAAERSLSDAALRLTKLDEVQRQLSVVLGLSDADWEDVSLPIGETTEATQQLERAGVLLGGLKDPDDRIKLRKVCDEAIRDLEDAESIRSEFGDRLSHRAFRESSEPVVAKGTAFVSLWKRWFGGYAKYRIELADFYSGEVPKGSDLLDDVVMLERFHRRQSDVQSAAAHWSDRLSDDFDALQQADWSQLADAVDAVEQLHKTWPSLAGALPDRPASVAGTGLADALKSYVDCKNGLATDALVTESPSNDAQESVAERLVHIQQQRDRMGEVAQMWRTCNQVMSRPLNSPDELATIIGALQAYRQRATNLTEGAQKYAGWFPRNAATTKLESWLSMQRGVETAKRFASLGIGADILGSMWCIEPFADQRSTWESVGADLQRLQVEFIGSVRDAGIELDGKPLNEISRIIFNHHDSLTNQFGQIQSIGGTLKDDADPSLEELGSLANSVASYQKFQEESRAANSELQSLNIQSIGQADLKAAQWLAEAVASDRVSELGKSVATDGEVRRRVAAVLDETKSIADDEWHSAIAFLKRLFPFDQPVVGESTISNATLHDLGNRCRFWLEHTESFDQWIAFARWQSDVHEAGFAKVIEELIEQRYSPEATRDVIAMQVYRELFDALARSDRHFGEFDINQHERVRDRFRQLDQWEVQAAATQIRQYQLGRADRPSNSFAGADSSELGILQKEIAKKRKHKPLRRLFTEIPTVLQRLKPCVMMSPLSVSTFLDCDEIRFDLVIFDEASQVFPWDALGAIYRGTQLIVAGDEKQLPPTNFFSRQDAETDDEEDDIGDYESILSLCKSVGMPNKRLKWHYRSKREPLIAFSNRHFYDGELVTFPSVDDGDGVSFEYVPEGRWIDRKNLPEAERVVQMIVDHIRKHPDKSLGVIALNSTHQRAIEDTLYDLRRDRPDIDALFHGSSSFGTTDENLFIKNLENVQGDERDFIFLSLGYGFNNVGKFNKNFGPINKQHGERRLNVAITRARESLTFVASVRSADMDLSGTKSEGAHLLKSYLSYAEKGVDTLDLAMQEIAGEADSPFEEEVAAALIRIGLQPVSQVGCGGFRIDLALKHPDRPGQFCLAIECDGATYHSSHTARDRDRIRQTILESLGWTIIRVWSTDWVRNPDRQIERILEAYEKSLLSPINAKQDSQDDVEEDLEPTFIQKEDDQQRRAKLSFDSIDEVPDDAIHLAATYVLTQAGAMTVDDLVRQTSRELGFRRTGQKIRSRIECRLNADLENGSLIRTGHKIAVSS</sequence>
<dbReference type="InterPro" id="IPR047187">
    <property type="entry name" value="SF1_C_Upf1"/>
</dbReference>
<dbReference type="Pfam" id="PF13086">
    <property type="entry name" value="AAA_11"/>
    <property type="match status" value="1"/>
</dbReference>
<proteinExistence type="predicted"/>
<evidence type="ECO:0000256" key="1">
    <source>
        <dbReference type="SAM" id="MobiDB-lite"/>
    </source>
</evidence>
<dbReference type="InterPro" id="IPR011335">
    <property type="entry name" value="Restrct_endonuc-II-like"/>
</dbReference>
<dbReference type="InterPro" id="IPR045055">
    <property type="entry name" value="DNA2/NAM7-like"/>
</dbReference>
<feature type="compositionally biased region" description="Acidic residues" evidence="1">
    <location>
        <begin position="94"/>
        <end position="103"/>
    </location>
</feature>
<dbReference type="CDD" id="cd18808">
    <property type="entry name" value="SF1_C_Upf1"/>
    <property type="match status" value="1"/>
</dbReference>
<feature type="domain" description="RAP" evidence="2">
    <location>
        <begin position="1923"/>
        <end position="1979"/>
    </location>
</feature>
<dbReference type="InterPro" id="IPR025103">
    <property type="entry name" value="DUF4011"/>
</dbReference>
<dbReference type="SMART" id="SM00952">
    <property type="entry name" value="RAP"/>
    <property type="match status" value="1"/>
</dbReference>
<dbReference type="Pfam" id="PF13195">
    <property type="entry name" value="DUF4011"/>
    <property type="match status" value="1"/>
</dbReference>
<dbReference type="InterPro" id="IPR027417">
    <property type="entry name" value="P-loop_NTPase"/>
</dbReference>
<evidence type="ECO:0000313" key="4">
    <source>
        <dbReference type="Proteomes" id="UP000011996"/>
    </source>
</evidence>
<dbReference type="Pfam" id="PF18741">
    <property type="entry name" value="MTES_1575"/>
    <property type="match status" value="1"/>
</dbReference>
<protein>
    <submittedName>
        <fullName evidence="3">Protein containing DUF559</fullName>
    </submittedName>
</protein>
<dbReference type="GO" id="GO:0004386">
    <property type="term" value="F:helicase activity"/>
    <property type="evidence" value="ECO:0007669"/>
    <property type="project" value="InterPro"/>
</dbReference>
<dbReference type="InterPro" id="IPR013584">
    <property type="entry name" value="RAP"/>
</dbReference>
<gene>
    <name evidence="3" type="ORF">RESH_05123</name>
</gene>